<evidence type="ECO:0000313" key="6">
    <source>
        <dbReference type="EMBL" id="GAA2625199.1"/>
    </source>
</evidence>
<dbReference type="PANTHER" id="PTHR30244:SF34">
    <property type="entry name" value="DTDP-4-AMINO-4,6-DIDEOXYGALACTOSE TRANSAMINASE"/>
    <property type="match status" value="1"/>
</dbReference>
<dbReference type="InterPro" id="IPR015424">
    <property type="entry name" value="PyrdxlP-dep_Trfase"/>
</dbReference>
<reference evidence="6 7" key="1">
    <citation type="journal article" date="2019" name="Int. J. Syst. Evol. Microbiol.">
        <title>The Global Catalogue of Microorganisms (GCM) 10K type strain sequencing project: providing services to taxonomists for standard genome sequencing and annotation.</title>
        <authorList>
            <consortium name="The Broad Institute Genomics Platform"/>
            <consortium name="The Broad Institute Genome Sequencing Center for Infectious Disease"/>
            <person name="Wu L."/>
            <person name="Ma J."/>
        </authorList>
    </citation>
    <scope>NUCLEOTIDE SEQUENCE [LARGE SCALE GENOMIC DNA]</scope>
    <source>
        <strain evidence="6 7">JCM 16373</strain>
    </source>
</reference>
<evidence type="ECO:0000256" key="4">
    <source>
        <dbReference type="ARBA" id="ARBA00022898"/>
    </source>
</evidence>
<protein>
    <submittedName>
        <fullName evidence="6">DegT/DnrJ/EryC1/StrS family aminotransferase</fullName>
    </submittedName>
</protein>
<accession>A0ABN3QFL5</accession>
<keyword evidence="2 6" id="KW-0032">Aminotransferase</keyword>
<sequence>MGTTQLTAAGIGAGNDVVVPSFGGAEVAQAVRQLGARPVFADIDAVTFCIDPDAVEAAITPDTAAVVPVHLFGHPADMAMLEEVGARTGIRVVAWEPLLRADAVDAVRRRQHAAYLGRRLSGVVAPDVEREAEHAVTRYVVRVPGNGRPDRDAFRRALRMRGIECEVPVRAPVHWTPEFRTAVRLPEAERAADECLALPMAASMTKKELQHVISACNGLGGLLRERAS</sequence>
<dbReference type="Gene3D" id="3.90.1150.10">
    <property type="entry name" value="Aspartate Aminotransferase, domain 1"/>
    <property type="match status" value="1"/>
</dbReference>
<keyword evidence="7" id="KW-1185">Reference proteome</keyword>
<gene>
    <name evidence="6" type="ORF">GCM10009863_44730</name>
</gene>
<comment type="caution">
    <text evidence="6">The sequence shown here is derived from an EMBL/GenBank/DDBJ whole genome shotgun (WGS) entry which is preliminary data.</text>
</comment>
<dbReference type="InterPro" id="IPR000653">
    <property type="entry name" value="DegT/StrS_aminotransferase"/>
</dbReference>
<dbReference type="Proteomes" id="UP001501447">
    <property type="component" value="Unassembled WGS sequence"/>
</dbReference>
<comment type="cofactor">
    <cofactor evidence="1">
        <name>pyridoxal 5'-phosphate</name>
        <dbReference type="ChEBI" id="CHEBI:597326"/>
    </cofactor>
</comment>
<dbReference type="PANTHER" id="PTHR30244">
    <property type="entry name" value="TRANSAMINASE"/>
    <property type="match status" value="1"/>
</dbReference>
<dbReference type="Gene3D" id="3.40.640.10">
    <property type="entry name" value="Type I PLP-dependent aspartate aminotransferase-like (Major domain)"/>
    <property type="match status" value="1"/>
</dbReference>
<dbReference type="EMBL" id="BAAARJ010000015">
    <property type="protein sequence ID" value="GAA2625199.1"/>
    <property type="molecule type" value="Genomic_DNA"/>
</dbReference>
<evidence type="ECO:0000256" key="1">
    <source>
        <dbReference type="ARBA" id="ARBA00001933"/>
    </source>
</evidence>
<organism evidence="6 7">
    <name type="scientific">Streptomyces axinellae</name>
    <dbReference type="NCBI Taxonomy" id="552788"/>
    <lineage>
        <taxon>Bacteria</taxon>
        <taxon>Bacillati</taxon>
        <taxon>Actinomycetota</taxon>
        <taxon>Actinomycetes</taxon>
        <taxon>Kitasatosporales</taxon>
        <taxon>Streptomycetaceae</taxon>
        <taxon>Streptomyces</taxon>
    </lineage>
</organism>
<keyword evidence="4" id="KW-0663">Pyridoxal phosphate</keyword>
<dbReference type="Pfam" id="PF01041">
    <property type="entry name" value="DegT_DnrJ_EryC1"/>
    <property type="match status" value="2"/>
</dbReference>
<dbReference type="InterPro" id="IPR015421">
    <property type="entry name" value="PyrdxlP-dep_Trfase_major"/>
</dbReference>
<dbReference type="InterPro" id="IPR015422">
    <property type="entry name" value="PyrdxlP-dep_Trfase_small"/>
</dbReference>
<comment type="similarity">
    <text evidence="5">Belongs to the DegT/DnrJ/EryC1 family. L-glutamine:2-deoxy-scyllo-inosose/scyllo-inosose aminotransferase subfamily.</text>
</comment>
<proteinExistence type="inferred from homology"/>
<evidence type="ECO:0000313" key="7">
    <source>
        <dbReference type="Proteomes" id="UP001501447"/>
    </source>
</evidence>
<keyword evidence="3" id="KW-0808">Transferase</keyword>
<dbReference type="SUPFAM" id="SSF53383">
    <property type="entry name" value="PLP-dependent transferases"/>
    <property type="match status" value="1"/>
</dbReference>
<evidence type="ECO:0000256" key="3">
    <source>
        <dbReference type="ARBA" id="ARBA00022679"/>
    </source>
</evidence>
<dbReference type="GO" id="GO:0008483">
    <property type="term" value="F:transaminase activity"/>
    <property type="evidence" value="ECO:0007669"/>
    <property type="project" value="UniProtKB-KW"/>
</dbReference>
<evidence type="ECO:0000256" key="5">
    <source>
        <dbReference type="ARBA" id="ARBA00038398"/>
    </source>
</evidence>
<dbReference type="RefSeq" id="WP_344568126.1">
    <property type="nucleotide sequence ID" value="NZ_BAAARJ010000015.1"/>
</dbReference>
<evidence type="ECO:0000256" key="2">
    <source>
        <dbReference type="ARBA" id="ARBA00022576"/>
    </source>
</evidence>
<name>A0ABN3QFL5_9ACTN</name>